<dbReference type="Pfam" id="PF00501">
    <property type="entry name" value="AMP-binding"/>
    <property type="match status" value="1"/>
</dbReference>
<dbReference type="PROSITE" id="PS00455">
    <property type="entry name" value="AMP_BINDING"/>
    <property type="match status" value="1"/>
</dbReference>
<dbReference type="InterPro" id="IPR045851">
    <property type="entry name" value="AMP-bd_C_sf"/>
</dbReference>
<feature type="domain" description="AMP-binding enzyme C-terminal" evidence="5">
    <location>
        <begin position="464"/>
        <end position="548"/>
    </location>
</feature>
<keyword evidence="3" id="KW-1133">Transmembrane helix</keyword>
<dbReference type="InterPro" id="IPR042099">
    <property type="entry name" value="ANL_N_sf"/>
</dbReference>
<accession>A0A9P6GG81</accession>
<dbReference type="Proteomes" id="UP000756921">
    <property type="component" value="Unassembled WGS sequence"/>
</dbReference>
<dbReference type="Pfam" id="PF13193">
    <property type="entry name" value="AMP-binding_C"/>
    <property type="match status" value="1"/>
</dbReference>
<comment type="caution">
    <text evidence="6">The sequence shown here is derived from an EMBL/GenBank/DDBJ whole genome shotgun (WGS) entry which is preliminary data.</text>
</comment>
<dbReference type="Gene3D" id="3.30.300.30">
    <property type="match status" value="1"/>
</dbReference>
<protein>
    <submittedName>
        <fullName evidence="6">Phenylacetyl- ligase</fullName>
    </submittedName>
</protein>
<dbReference type="PANTHER" id="PTHR24096">
    <property type="entry name" value="LONG-CHAIN-FATTY-ACID--COA LIGASE"/>
    <property type="match status" value="1"/>
</dbReference>
<dbReference type="PANTHER" id="PTHR24096:SF149">
    <property type="entry name" value="AMP-BINDING DOMAIN-CONTAINING PROTEIN-RELATED"/>
    <property type="match status" value="1"/>
</dbReference>
<dbReference type="GO" id="GO:0016405">
    <property type="term" value="F:CoA-ligase activity"/>
    <property type="evidence" value="ECO:0007669"/>
    <property type="project" value="TreeGrafter"/>
</dbReference>
<dbReference type="InterPro" id="IPR000873">
    <property type="entry name" value="AMP-dep_synth/lig_dom"/>
</dbReference>
<dbReference type="AlphaFoldDB" id="A0A9P6GG81"/>
<name>A0A9P6GG81_9PLEO</name>
<dbReference type="InterPro" id="IPR020845">
    <property type="entry name" value="AMP-binding_CS"/>
</dbReference>
<keyword evidence="2 6" id="KW-0436">Ligase</keyword>
<evidence type="ECO:0000256" key="1">
    <source>
        <dbReference type="ARBA" id="ARBA00006432"/>
    </source>
</evidence>
<comment type="similarity">
    <text evidence="1">Belongs to the ATP-dependent AMP-binding enzyme family.</text>
</comment>
<evidence type="ECO:0000313" key="7">
    <source>
        <dbReference type="Proteomes" id="UP000756921"/>
    </source>
</evidence>
<dbReference type="SUPFAM" id="SSF56801">
    <property type="entry name" value="Acetyl-CoA synthetase-like"/>
    <property type="match status" value="1"/>
</dbReference>
<evidence type="ECO:0000259" key="4">
    <source>
        <dbReference type="Pfam" id="PF00501"/>
    </source>
</evidence>
<evidence type="ECO:0000256" key="3">
    <source>
        <dbReference type="SAM" id="Phobius"/>
    </source>
</evidence>
<feature type="transmembrane region" description="Helical" evidence="3">
    <location>
        <begin position="259"/>
        <end position="278"/>
    </location>
</feature>
<dbReference type="Gene3D" id="3.40.50.12780">
    <property type="entry name" value="N-terminal domain of ligase-like"/>
    <property type="match status" value="1"/>
</dbReference>
<sequence>MHSPKIYTSPYPPPQVPSNFSVSQLLQLYNPDDVEGNKVICEDDWTGKKITYAGIRVESARGAYSLRHYVGVNEGDVVCICAPNSVWDALRLHRYLADREKVDVVQLLHAVLWCGGIAVLVNPLSTEYEIAHFLEVSQPKVLAADADTWPALFGAAKRQNMTGLQTISLHGAQSPFDKNCPLHSLFTQKASLPAFDLSQRDSREHTAVVCFSSGTSGKAKGVELSHYNLVASMLVIRATEPNYWSAGIRGVFFAPLCHIYGLVTVALMGTWVGLYTMLQKKYTVPSYLELSAHVNATALRILPTIAVQISKQTSFDLSRLHSVKYIMCTGAVLPTPTIKHFRKHLPNAPIFQGYGMTETNITMLKPESAHRVGSVGKLFAGIEARIVDDEGKDVEEGAQGEMLVRGPSVFRRYMRNEEATRETFDGSWMRTGDVVMVDKEGYWWLTERKKELIKYKGNQVPPAELEAHLNSHPCVREGAVCALWDDVQETEVPIAYVALTAEAIASKQDKGAMLADIRQHVDSRVAAYKRLRGGVEVLDEIPKSGNGKVLRRLLPARLVRERKGKL</sequence>
<gene>
    <name evidence="6" type="ORF">PMIN01_06516</name>
</gene>
<evidence type="ECO:0000313" key="6">
    <source>
        <dbReference type="EMBL" id="KAF9735111.1"/>
    </source>
</evidence>
<keyword evidence="7" id="KW-1185">Reference proteome</keyword>
<evidence type="ECO:0000259" key="5">
    <source>
        <dbReference type="Pfam" id="PF13193"/>
    </source>
</evidence>
<dbReference type="InterPro" id="IPR025110">
    <property type="entry name" value="AMP-bd_C"/>
</dbReference>
<organism evidence="6 7">
    <name type="scientific">Paraphaeosphaeria minitans</name>
    <dbReference type="NCBI Taxonomy" id="565426"/>
    <lineage>
        <taxon>Eukaryota</taxon>
        <taxon>Fungi</taxon>
        <taxon>Dikarya</taxon>
        <taxon>Ascomycota</taxon>
        <taxon>Pezizomycotina</taxon>
        <taxon>Dothideomycetes</taxon>
        <taxon>Pleosporomycetidae</taxon>
        <taxon>Pleosporales</taxon>
        <taxon>Massarineae</taxon>
        <taxon>Didymosphaeriaceae</taxon>
        <taxon>Paraphaeosphaeria</taxon>
    </lineage>
</organism>
<feature type="domain" description="AMP-dependent synthetase/ligase" evidence="4">
    <location>
        <begin position="103"/>
        <end position="413"/>
    </location>
</feature>
<evidence type="ECO:0000256" key="2">
    <source>
        <dbReference type="ARBA" id="ARBA00022598"/>
    </source>
</evidence>
<dbReference type="OrthoDB" id="1898221at2759"/>
<keyword evidence="3" id="KW-0472">Membrane</keyword>
<proteinExistence type="inferred from homology"/>
<keyword evidence="3" id="KW-0812">Transmembrane</keyword>
<reference evidence="6" key="1">
    <citation type="journal article" date="2020" name="Mol. Plant Microbe Interact.">
        <title>Genome Sequence of the Biocontrol Agent Coniothyrium minitans strain Conio (IMI 134523).</title>
        <authorList>
            <person name="Patel D."/>
            <person name="Shittu T.A."/>
            <person name="Baroncelli R."/>
            <person name="Muthumeenakshi S."/>
            <person name="Osborne T.H."/>
            <person name="Janganan T.K."/>
            <person name="Sreenivasaprasad S."/>
        </authorList>
    </citation>
    <scope>NUCLEOTIDE SEQUENCE</scope>
    <source>
        <strain evidence="6">Conio</strain>
    </source>
</reference>
<dbReference type="EMBL" id="WJXW01000006">
    <property type="protein sequence ID" value="KAF9735111.1"/>
    <property type="molecule type" value="Genomic_DNA"/>
</dbReference>